<evidence type="ECO:0000313" key="2">
    <source>
        <dbReference type="Proteomes" id="UP001283361"/>
    </source>
</evidence>
<organism evidence="1 2">
    <name type="scientific">Elysia crispata</name>
    <name type="common">lettuce slug</name>
    <dbReference type="NCBI Taxonomy" id="231223"/>
    <lineage>
        <taxon>Eukaryota</taxon>
        <taxon>Metazoa</taxon>
        <taxon>Spiralia</taxon>
        <taxon>Lophotrochozoa</taxon>
        <taxon>Mollusca</taxon>
        <taxon>Gastropoda</taxon>
        <taxon>Heterobranchia</taxon>
        <taxon>Euthyneura</taxon>
        <taxon>Panpulmonata</taxon>
        <taxon>Sacoglossa</taxon>
        <taxon>Placobranchoidea</taxon>
        <taxon>Plakobranchidae</taxon>
        <taxon>Elysia</taxon>
    </lineage>
</organism>
<accession>A0AAE1EDB5</accession>
<protein>
    <submittedName>
        <fullName evidence="1">Uncharacterized protein</fullName>
    </submittedName>
</protein>
<dbReference type="AlphaFoldDB" id="A0AAE1EDB5"/>
<evidence type="ECO:0000313" key="1">
    <source>
        <dbReference type="EMBL" id="KAK3802727.1"/>
    </source>
</evidence>
<dbReference type="Proteomes" id="UP001283361">
    <property type="component" value="Unassembled WGS sequence"/>
</dbReference>
<keyword evidence="2" id="KW-1185">Reference proteome</keyword>
<gene>
    <name evidence="1" type="ORF">RRG08_001989</name>
</gene>
<name>A0AAE1EDB5_9GAST</name>
<reference evidence="1" key="1">
    <citation type="journal article" date="2023" name="G3 (Bethesda)">
        <title>A reference genome for the long-term kleptoplast-retaining sea slug Elysia crispata morphotype clarki.</title>
        <authorList>
            <person name="Eastman K.E."/>
            <person name="Pendleton A.L."/>
            <person name="Shaikh M.A."/>
            <person name="Suttiyut T."/>
            <person name="Ogas R."/>
            <person name="Tomko P."/>
            <person name="Gavelis G."/>
            <person name="Widhalm J.R."/>
            <person name="Wisecaver J.H."/>
        </authorList>
    </citation>
    <scope>NUCLEOTIDE SEQUENCE</scope>
    <source>
        <strain evidence="1">ECLA1</strain>
    </source>
</reference>
<dbReference type="EMBL" id="JAWDGP010000218">
    <property type="protein sequence ID" value="KAK3802727.1"/>
    <property type="molecule type" value="Genomic_DNA"/>
</dbReference>
<sequence>MTVAEVKRFQKGLSLHAIPCNAKEHYSDIVNLTRYGRVAQGLRISCTKIISWADNPGTQLEDMDLAMYGT</sequence>
<comment type="caution">
    <text evidence="1">The sequence shown here is derived from an EMBL/GenBank/DDBJ whole genome shotgun (WGS) entry which is preliminary data.</text>
</comment>
<proteinExistence type="predicted"/>